<dbReference type="Proteomes" id="UP000824120">
    <property type="component" value="Chromosome 6"/>
</dbReference>
<protein>
    <submittedName>
        <fullName evidence="1">Uncharacterized protein</fullName>
    </submittedName>
</protein>
<evidence type="ECO:0000313" key="2">
    <source>
        <dbReference type="Proteomes" id="UP000824120"/>
    </source>
</evidence>
<dbReference type="AlphaFoldDB" id="A0A9J5YPV0"/>
<reference evidence="1 2" key="1">
    <citation type="submission" date="2020-09" db="EMBL/GenBank/DDBJ databases">
        <title>De no assembly of potato wild relative species, Solanum commersonii.</title>
        <authorList>
            <person name="Cho K."/>
        </authorList>
    </citation>
    <scope>NUCLEOTIDE SEQUENCE [LARGE SCALE GENOMIC DNA]</scope>
    <source>
        <strain evidence="1">LZ3.2</strain>
        <tissue evidence="1">Leaf</tissue>
    </source>
</reference>
<proteinExistence type="predicted"/>
<evidence type="ECO:0000313" key="1">
    <source>
        <dbReference type="EMBL" id="KAG5602779.1"/>
    </source>
</evidence>
<keyword evidence="2" id="KW-1185">Reference proteome</keyword>
<sequence length="101" mass="11512">MVKLGWPWEDWCIRGFKLLANIPWDSVDDVIIPVNISEKFLGTVLTINWIQKGNQMDIGNAICKQTACQIVALPACMVAQHHALLKRLPLYFLECIQSMDQ</sequence>
<gene>
    <name evidence="1" type="ORF">H5410_034149</name>
</gene>
<name>A0A9J5YPV0_SOLCO</name>
<organism evidence="1 2">
    <name type="scientific">Solanum commersonii</name>
    <name type="common">Commerson's wild potato</name>
    <name type="synonym">Commerson's nightshade</name>
    <dbReference type="NCBI Taxonomy" id="4109"/>
    <lineage>
        <taxon>Eukaryota</taxon>
        <taxon>Viridiplantae</taxon>
        <taxon>Streptophyta</taxon>
        <taxon>Embryophyta</taxon>
        <taxon>Tracheophyta</taxon>
        <taxon>Spermatophyta</taxon>
        <taxon>Magnoliopsida</taxon>
        <taxon>eudicotyledons</taxon>
        <taxon>Gunneridae</taxon>
        <taxon>Pentapetalae</taxon>
        <taxon>asterids</taxon>
        <taxon>lamiids</taxon>
        <taxon>Solanales</taxon>
        <taxon>Solanaceae</taxon>
        <taxon>Solanoideae</taxon>
        <taxon>Solaneae</taxon>
        <taxon>Solanum</taxon>
    </lineage>
</organism>
<dbReference type="EMBL" id="JACXVP010000006">
    <property type="protein sequence ID" value="KAG5602779.1"/>
    <property type="molecule type" value="Genomic_DNA"/>
</dbReference>
<comment type="caution">
    <text evidence="1">The sequence shown here is derived from an EMBL/GenBank/DDBJ whole genome shotgun (WGS) entry which is preliminary data.</text>
</comment>
<accession>A0A9J5YPV0</accession>